<dbReference type="InterPro" id="IPR001433">
    <property type="entry name" value="OxRdtase_FAD/NAD-bd"/>
</dbReference>
<dbReference type="InterPro" id="IPR008333">
    <property type="entry name" value="Cbr1-like_FAD-bd_dom"/>
</dbReference>
<dbReference type="Gene3D" id="2.40.30.10">
    <property type="entry name" value="Translation factors"/>
    <property type="match status" value="1"/>
</dbReference>
<dbReference type="Pfam" id="PF00970">
    <property type="entry name" value="FAD_binding_6"/>
    <property type="match status" value="1"/>
</dbReference>
<dbReference type="InterPro" id="IPR001709">
    <property type="entry name" value="Flavoprot_Pyr_Nucl_cyt_Rdtase"/>
</dbReference>
<dbReference type="PRINTS" id="PR00410">
    <property type="entry name" value="PHEHYDRXLASE"/>
</dbReference>
<reference evidence="2 3" key="1">
    <citation type="journal article" date="2014" name="Genome Announc.">
        <title>Comparative Genome Analysis of Two Isolates of the Fish Pathogen Piscirickettsia salmonis from Different Hosts Reveals Major Differences in Virulence-Associated Secretion Systems.</title>
        <authorList>
            <person name="Bohle H."/>
            <person name="Henriquez P."/>
            <person name="Grothusen H."/>
            <person name="Navas E."/>
            <person name="Sandoval A."/>
            <person name="Bustamante F."/>
            <person name="Bustos P."/>
            <person name="Mancilla M."/>
        </authorList>
    </citation>
    <scope>NUCLEOTIDE SEQUENCE [LARGE SCALE GENOMIC DNA]</scope>
    <source>
        <strain evidence="3">B1-32597</strain>
    </source>
</reference>
<proteinExistence type="predicted"/>
<accession>A0A1L6TGV1</accession>
<dbReference type="SUPFAM" id="SSF52343">
    <property type="entry name" value="Ferredoxin reductase-like, C-terminal NADP-linked domain"/>
    <property type="match status" value="1"/>
</dbReference>
<dbReference type="InterPro" id="IPR017927">
    <property type="entry name" value="FAD-bd_FR_type"/>
</dbReference>
<dbReference type="EMBL" id="CP012508">
    <property type="protein sequence ID" value="ALB21656.1"/>
    <property type="molecule type" value="Genomic_DNA"/>
</dbReference>
<dbReference type="Proteomes" id="UP000029558">
    <property type="component" value="Chromosome"/>
</dbReference>
<dbReference type="InterPro" id="IPR017938">
    <property type="entry name" value="Riboflavin_synthase-like_b-brl"/>
</dbReference>
<dbReference type="PANTHER" id="PTHR47354:SF5">
    <property type="entry name" value="PROTEIN RFBI"/>
    <property type="match status" value="1"/>
</dbReference>
<name>A0A1L6TGV1_PISSA</name>
<dbReference type="PANTHER" id="PTHR47354">
    <property type="entry name" value="NADH OXIDOREDUCTASE HCR"/>
    <property type="match status" value="1"/>
</dbReference>
<dbReference type="SUPFAM" id="SSF63380">
    <property type="entry name" value="Riboflavin synthase domain-like"/>
    <property type="match status" value="1"/>
</dbReference>
<dbReference type="OrthoDB" id="9784483at2"/>
<comment type="cofactor">
    <cofactor evidence="1">
        <name>[2Fe-2S] cluster</name>
        <dbReference type="ChEBI" id="CHEBI:190135"/>
    </cofactor>
</comment>
<dbReference type="EC" id="1.18.1.2" evidence="2"/>
<dbReference type="PRINTS" id="PR00371">
    <property type="entry name" value="FPNCR"/>
</dbReference>
<evidence type="ECO:0000313" key="3">
    <source>
        <dbReference type="Proteomes" id="UP000029558"/>
    </source>
</evidence>
<dbReference type="RefSeq" id="WP_017377704.1">
    <property type="nucleotide sequence ID" value="NZ_CP012508.1"/>
</dbReference>
<dbReference type="Pfam" id="PF00175">
    <property type="entry name" value="NAD_binding_1"/>
    <property type="match status" value="1"/>
</dbReference>
<evidence type="ECO:0000313" key="2">
    <source>
        <dbReference type="EMBL" id="ALB21656.1"/>
    </source>
</evidence>
<evidence type="ECO:0000256" key="1">
    <source>
        <dbReference type="ARBA" id="ARBA00034078"/>
    </source>
</evidence>
<gene>
    <name evidence="2" type="ORF">KU39_472</name>
</gene>
<protein>
    <submittedName>
        <fullName evidence="2">Oxidoreductase NAD-binding domain protein</fullName>
        <ecNumber evidence="2">1.18.1.2</ecNumber>
    </submittedName>
</protein>
<keyword evidence="2" id="KW-0560">Oxidoreductase</keyword>
<dbReference type="InterPro" id="IPR039261">
    <property type="entry name" value="FNR_nucleotide-bd"/>
</dbReference>
<dbReference type="PROSITE" id="PS51384">
    <property type="entry name" value="FAD_FR"/>
    <property type="match status" value="1"/>
</dbReference>
<dbReference type="Gene3D" id="3.40.50.80">
    <property type="entry name" value="Nucleotide-binding domain of ferredoxin-NADP reductase (FNR) module"/>
    <property type="match status" value="1"/>
</dbReference>
<dbReference type="GO" id="GO:0004324">
    <property type="term" value="F:ferredoxin-NADP+ reductase activity"/>
    <property type="evidence" value="ECO:0007669"/>
    <property type="project" value="UniProtKB-EC"/>
</dbReference>
<sequence>MAVQKFKLELKSAKMITPGIRHMAFTRTDNQPLDYKPGQFISFLFNVDSKTKRRSFSIATIPGQTDEIEIAISYVKGGLASEVLFNLEPGQTLDAMGPAGRLVLQEEPAKRILLTGTGTGIAPYRCMLPQIIEKLATNPTLMITVILGVQYRQDALYAEDFRNFAKQHERLEFRVCYSREDLKQEQPPTTPLITDEYSGYVQHQFDSLNMNPDNDIVYLCGNPNMIDDSFNKLTAMGFVMKQVRREKYISPN</sequence>
<dbReference type="AlphaFoldDB" id="A0A1L6TGV1"/>
<organism evidence="2 3">
    <name type="scientific">Piscirickettsia salmonis</name>
    <dbReference type="NCBI Taxonomy" id="1238"/>
    <lineage>
        <taxon>Bacteria</taxon>
        <taxon>Pseudomonadati</taxon>
        <taxon>Pseudomonadota</taxon>
        <taxon>Gammaproteobacteria</taxon>
        <taxon>Thiotrichales</taxon>
        <taxon>Piscirickettsiaceae</taxon>
        <taxon>Piscirickettsia</taxon>
    </lineage>
</organism>
<dbReference type="InterPro" id="IPR050415">
    <property type="entry name" value="MRET"/>
</dbReference>